<protein>
    <recommendedName>
        <fullName evidence="2">Peptidase M1 membrane alanine aminopeptidase domain-containing protein</fullName>
    </recommendedName>
</protein>
<dbReference type="GO" id="GO:0008270">
    <property type="term" value="F:zinc ion binding"/>
    <property type="evidence" value="ECO:0007669"/>
    <property type="project" value="InterPro"/>
</dbReference>
<feature type="transmembrane region" description="Helical" evidence="1">
    <location>
        <begin position="21"/>
        <end position="41"/>
    </location>
</feature>
<feature type="transmembrane region" description="Helical" evidence="1">
    <location>
        <begin position="103"/>
        <end position="124"/>
    </location>
</feature>
<proteinExistence type="predicted"/>
<feature type="transmembrane region" description="Helical" evidence="1">
    <location>
        <begin position="320"/>
        <end position="343"/>
    </location>
</feature>
<dbReference type="Pfam" id="PF01433">
    <property type="entry name" value="Peptidase_M1"/>
    <property type="match status" value="1"/>
</dbReference>
<feature type="domain" description="Peptidase M1 membrane alanine aminopeptidase" evidence="2">
    <location>
        <begin position="856"/>
        <end position="1054"/>
    </location>
</feature>
<accession>A0A8A4TKY5</accession>
<feature type="transmembrane region" description="Helical" evidence="1">
    <location>
        <begin position="47"/>
        <end position="75"/>
    </location>
</feature>
<feature type="transmembrane region" description="Helical" evidence="1">
    <location>
        <begin position="144"/>
        <end position="164"/>
    </location>
</feature>
<evidence type="ECO:0000313" key="3">
    <source>
        <dbReference type="EMBL" id="QTD50200.1"/>
    </source>
</evidence>
<dbReference type="GO" id="GO:0042277">
    <property type="term" value="F:peptide binding"/>
    <property type="evidence" value="ECO:0007669"/>
    <property type="project" value="TreeGrafter"/>
</dbReference>
<dbReference type="PANTHER" id="PTHR11533">
    <property type="entry name" value="PROTEASE M1 ZINC METALLOPROTEASE"/>
    <property type="match status" value="1"/>
</dbReference>
<dbReference type="PANTHER" id="PTHR11533:SF174">
    <property type="entry name" value="PUROMYCIN-SENSITIVE AMINOPEPTIDASE-RELATED"/>
    <property type="match status" value="1"/>
</dbReference>
<dbReference type="GO" id="GO:0005615">
    <property type="term" value="C:extracellular space"/>
    <property type="evidence" value="ECO:0007669"/>
    <property type="project" value="TreeGrafter"/>
</dbReference>
<dbReference type="GO" id="GO:0016020">
    <property type="term" value="C:membrane"/>
    <property type="evidence" value="ECO:0007669"/>
    <property type="project" value="TreeGrafter"/>
</dbReference>
<keyword evidence="1" id="KW-1133">Transmembrane helix</keyword>
<dbReference type="EMBL" id="CP071793">
    <property type="protein sequence ID" value="QTD50200.1"/>
    <property type="molecule type" value="Genomic_DNA"/>
</dbReference>
<organism evidence="3 4">
    <name type="scientific">Sulfidibacter corallicola</name>
    <dbReference type="NCBI Taxonomy" id="2818388"/>
    <lineage>
        <taxon>Bacteria</taxon>
        <taxon>Pseudomonadati</taxon>
        <taxon>Acidobacteriota</taxon>
        <taxon>Holophagae</taxon>
        <taxon>Acanthopleuribacterales</taxon>
        <taxon>Acanthopleuribacteraceae</taxon>
        <taxon>Sulfidibacter</taxon>
    </lineage>
</organism>
<evidence type="ECO:0000313" key="4">
    <source>
        <dbReference type="Proteomes" id="UP000663929"/>
    </source>
</evidence>
<dbReference type="KEGG" id="scor:J3U87_31835"/>
<feature type="transmembrane region" description="Helical" evidence="1">
    <location>
        <begin position="409"/>
        <end position="435"/>
    </location>
</feature>
<dbReference type="SUPFAM" id="SSF55486">
    <property type="entry name" value="Metalloproteases ('zincins'), catalytic domain"/>
    <property type="match status" value="1"/>
</dbReference>
<keyword evidence="1" id="KW-0812">Transmembrane</keyword>
<dbReference type="GO" id="GO:0043171">
    <property type="term" value="P:peptide catabolic process"/>
    <property type="evidence" value="ECO:0007669"/>
    <property type="project" value="TreeGrafter"/>
</dbReference>
<feature type="transmembrane region" description="Helical" evidence="1">
    <location>
        <begin position="171"/>
        <end position="190"/>
    </location>
</feature>
<dbReference type="RefSeq" id="WP_237379831.1">
    <property type="nucleotide sequence ID" value="NZ_CP071793.1"/>
</dbReference>
<sequence>MLIRLFRFEIELHLRQTAVRLSALAFFLLGALMSFSLHGGIDVWLNAPFSIAFGTGILSLASPFALAVFAGNAILRDREHGMEEIVYATAVTRFQYLVSRGSGLVVVAGLVLGCGVLGLFLGSLLPNQDPESLGPHRIWPYLQAWLTIGLPNVLFGAAAIFAAAALTRSNAATYVAAVTLYLLYMLGSMLGNSPLMAQSKILPPEDMAPAVLMDPYGMIALFEQTRYWSFVEKNTQLLALEGGFLFNRMMWTAFSLSLFCYVYQGFSFRKPRPRKAGPSMGIPGDAPLPLGPYVPVPVTVNRWGAHLRAAFSKVAVETQVMVRGIPFVVMLLLGVFFVAVTIYDDISRGELNTPYLPLTSLILPVLQDPLSKLGPLVVLFFVSELAWFERGRGVAPIVDATAVPSGAMFLAKLLVSGMLIGVLILAGVLVAVAFQLLNGFVPRRPELYLNLFYAAGLPLLCYAAWVLCVQNLSPNKYLGMIFGVMVLLSGGVLRRLSGLDHPLFGPVFFPDLNVSDMIGRGYGGAADHWNMLFRVGLAGMVCALTLVFWRRGARRRTGGLSYGSVGLAALGTLVFLGTGGYVFYRVNYLNTFRGEERDADWRAQYERTYKYLAEEPAPRISDIQLNVDFYPDERRYRVVGRYDFVNETGGVIERIVIGVPHQNRREARVTVAHATTVGLDETFSMETYAFDHPLRPGDQGSLTFELEVTKSGFTDLDPENYVLPGAAYVELNKYLPAIGYDRSVELADPHERAKRGLGPYREMATLEAVPEVRPHHLRFEAVLSTPPGLAAVTLGRLVRAWDRDGRRYFHYRIARETANHFAVAVGRYRQARTDHRDVAISVWTAEGHEANVATVLEAAKASLDYFQDQWGSYPYDVLRIVEVPSFSGAFAATSYPTTIFAVEDRFFLMDQSDPADFNLVYRRTAHEIAHQWWGDQLEPAPAEGYRMLTETLAKYAEMVAYDAAFGPSASDDYLADMVDLYFFYRGYQTEPENPLNRVGFQPYVYYFKGGHAVHVLRELLGEGRVNQVLQTFFQRYRYPARPTSTDFLRILYDHAPADLHVRLRDLFERVVTFDLQLKGYAVEALPEGRYQVEADIWALRVEGVDTEGLRQGPVAEWLELAAYREDGSLIGKAHRVSLAEVRSRVRIELEEEPAALVLDPRGLMLEANRADNRVAGATLADESPVH</sequence>
<evidence type="ECO:0000256" key="1">
    <source>
        <dbReference type="SAM" id="Phobius"/>
    </source>
</evidence>
<dbReference type="AlphaFoldDB" id="A0A8A4TKY5"/>
<keyword evidence="4" id="KW-1185">Reference proteome</keyword>
<feature type="transmembrane region" description="Helical" evidence="1">
    <location>
        <begin position="531"/>
        <end position="549"/>
    </location>
</feature>
<dbReference type="InterPro" id="IPR014782">
    <property type="entry name" value="Peptidase_M1_dom"/>
</dbReference>
<gene>
    <name evidence="3" type="ORF">J3U87_31835</name>
</gene>
<feature type="transmembrane region" description="Helical" evidence="1">
    <location>
        <begin position="561"/>
        <end position="584"/>
    </location>
</feature>
<dbReference type="GO" id="GO:0005737">
    <property type="term" value="C:cytoplasm"/>
    <property type="evidence" value="ECO:0007669"/>
    <property type="project" value="TreeGrafter"/>
</dbReference>
<dbReference type="InterPro" id="IPR027268">
    <property type="entry name" value="Peptidase_M4/M1_CTD_sf"/>
</dbReference>
<evidence type="ECO:0000259" key="2">
    <source>
        <dbReference type="Pfam" id="PF01433"/>
    </source>
</evidence>
<keyword evidence="1" id="KW-0472">Membrane</keyword>
<dbReference type="Proteomes" id="UP000663929">
    <property type="component" value="Chromosome"/>
</dbReference>
<dbReference type="Gene3D" id="1.10.390.10">
    <property type="entry name" value="Neutral Protease Domain 2"/>
    <property type="match status" value="1"/>
</dbReference>
<dbReference type="GO" id="GO:0070006">
    <property type="term" value="F:metalloaminopeptidase activity"/>
    <property type="evidence" value="ECO:0007669"/>
    <property type="project" value="TreeGrafter"/>
</dbReference>
<name>A0A8A4TKY5_SULCO</name>
<dbReference type="InterPro" id="IPR050344">
    <property type="entry name" value="Peptidase_M1_aminopeptidases"/>
</dbReference>
<reference evidence="3" key="1">
    <citation type="submission" date="2021-03" db="EMBL/GenBank/DDBJ databases">
        <title>Acanthopleuribacteraceae sp. M133.</title>
        <authorList>
            <person name="Wang G."/>
        </authorList>
    </citation>
    <scope>NUCLEOTIDE SEQUENCE</scope>
    <source>
        <strain evidence="3">M133</strain>
    </source>
</reference>
<feature type="transmembrane region" description="Helical" evidence="1">
    <location>
        <begin position="249"/>
        <end position="266"/>
    </location>
</feature>
<feature type="transmembrane region" description="Helical" evidence="1">
    <location>
        <begin position="447"/>
        <end position="465"/>
    </location>
</feature>